<dbReference type="Proteomes" id="UP000235584">
    <property type="component" value="Chromosome"/>
</dbReference>
<name>A0A2K9NP38_BACTC</name>
<dbReference type="KEGG" id="bsto:C0V70_03880"/>
<dbReference type="AlphaFoldDB" id="A0A2K9NP38"/>
<reference evidence="1 2" key="1">
    <citation type="submission" date="2018-01" db="EMBL/GenBank/DDBJ databases">
        <title>Complete genome sequence of Bacteriovorax stolpii DSM12778.</title>
        <authorList>
            <person name="Tang B."/>
            <person name="Chang J."/>
        </authorList>
    </citation>
    <scope>NUCLEOTIDE SEQUENCE [LARGE SCALE GENOMIC DNA]</scope>
    <source>
        <strain evidence="1 2">DSM 12778</strain>
    </source>
</reference>
<proteinExistence type="predicted"/>
<keyword evidence="2" id="KW-1185">Reference proteome</keyword>
<evidence type="ECO:0000313" key="1">
    <source>
        <dbReference type="EMBL" id="AUN97262.1"/>
    </source>
</evidence>
<gene>
    <name evidence="1" type="ORF">C0V70_03880</name>
</gene>
<protein>
    <submittedName>
        <fullName evidence="1">Uncharacterized protein</fullName>
    </submittedName>
</protein>
<accession>A0A2K9NP38</accession>
<dbReference type="EMBL" id="CP025704">
    <property type="protein sequence ID" value="AUN97262.1"/>
    <property type="molecule type" value="Genomic_DNA"/>
</dbReference>
<dbReference type="RefSeq" id="WP_102242557.1">
    <property type="nucleotide sequence ID" value="NZ_CP025704.1"/>
</dbReference>
<sequence>MKALVFLLALLLSVAHAETKLSYSGDAYVRGYFKNSTGNNGTQAFNQFFRLNVIAKPDDNLSVKIGAILASDSWEGDNHKGIYSSTTQNTGTAVGGTNDDGFGNDNVTRLDHAVIEYSKNNWITSVGRHVVTTPGSFVTSDDRRDRIQVIKIRDNYDAVAFAYDKRAEGALNNAKDDVDMYSLNYYGAFSGMKYALQTGYWTARKYNAATSGFNGVNLDNVKQFSPQLEGSLAGIDFNFYYTLLWGGSAYYKDEHHAAALKLAHDFEIFKVEFQSMATLDGGLIAGGFDSLSSVVNNSPDHNQSSIKLRTVGFGLGNKQSDDQLHMLRFSKIFSQELSATVGGGYGVFYNTTSKKDEKNTLVDATARYSFSQYLSLAASYGRFFGDYEQHAGSLTLKAVF</sequence>
<organism evidence="1 2">
    <name type="scientific">Bacteriovorax stolpii</name>
    <name type="common">Bdellovibrio stolpii</name>
    <dbReference type="NCBI Taxonomy" id="960"/>
    <lineage>
        <taxon>Bacteria</taxon>
        <taxon>Pseudomonadati</taxon>
        <taxon>Bdellovibrionota</taxon>
        <taxon>Bacteriovoracia</taxon>
        <taxon>Bacteriovoracales</taxon>
        <taxon>Bacteriovoracaceae</taxon>
        <taxon>Bacteriovorax</taxon>
    </lineage>
</organism>
<evidence type="ECO:0000313" key="2">
    <source>
        <dbReference type="Proteomes" id="UP000235584"/>
    </source>
</evidence>
<dbReference type="OrthoDB" id="6075137at2"/>